<dbReference type="InterPro" id="IPR046492">
    <property type="entry name" value="DUF6585"/>
</dbReference>
<keyword evidence="1" id="KW-0472">Membrane</keyword>
<keyword evidence="3" id="KW-1185">Reference proteome</keyword>
<dbReference type="OrthoDB" id="4832786at2"/>
<protein>
    <submittedName>
        <fullName evidence="2">Uncharacterized protein</fullName>
    </submittedName>
</protein>
<accession>A0A1J4NN94</accession>
<reference evidence="2" key="1">
    <citation type="submission" date="2016-10" db="EMBL/GenBank/DDBJ databases">
        <title>Genome sequence of Streptomyces mangrovisoli MUSC 149.</title>
        <authorList>
            <person name="Lee L.-H."/>
            <person name="Ser H.-L."/>
        </authorList>
    </citation>
    <scope>NUCLEOTIDE SEQUENCE [LARGE SCALE GENOMIC DNA]</scope>
    <source>
        <strain evidence="2">MUSC 149</strain>
    </source>
</reference>
<evidence type="ECO:0000313" key="2">
    <source>
        <dbReference type="EMBL" id="OIJ63610.1"/>
    </source>
</evidence>
<proteinExistence type="predicted"/>
<feature type="transmembrane region" description="Helical" evidence="1">
    <location>
        <begin position="30"/>
        <end position="61"/>
    </location>
</feature>
<evidence type="ECO:0000256" key="1">
    <source>
        <dbReference type="SAM" id="Phobius"/>
    </source>
</evidence>
<keyword evidence="1" id="KW-1133">Transmembrane helix</keyword>
<dbReference type="STRING" id="1428628.WN71_032830"/>
<comment type="caution">
    <text evidence="2">The sequence shown here is derived from an EMBL/GenBank/DDBJ whole genome shotgun (WGS) entry which is preliminary data.</text>
</comment>
<dbReference type="AlphaFoldDB" id="A0A1J4NN94"/>
<name>A0A1J4NN94_9ACTN</name>
<evidence type="ECO:0000313" key="3">
    <source>
        <dbReference type="Proteomes" id="UP000034196"/>
    </source>
</evidence>
<dbReference type="Pfam" id="PF20226">
    <property type="entry name" value="DUF6585"/>
    <property type="match status" value="1"/>
</dbReference>
<dbReference type="EMBL" id="LAVA02000097">
    <property type="protein sequence ID" value="OIJ63610.1"/>
    <property type="molecule type" value="Genomic_DNA"/>
</dbReference>
<sequence length="243" mass="27476">MDDRIPDDIAGLATAEGLGRHRGTFLPKRLGVLMICNLLFLTVVGLFIFVLPGLLFAWMLVQTPNFSRKSAARRLYFFEQGMIETDRKGQPAAFRWDSMMALQAITERYVNGIHVATKYQYTLHKGDGTVRKVTDFYAEPERWGPFIQQEIATAQLPGMLQMLEAGRTFTFGDMSLDRGGVTAAKRGAMTWSEIEDVRVNNGVVALRKSGKWLSWSSKRVKDIPNFLLFLALVDHLRRTSAVR</sequence>
<dbReference type="Proteomes" id="UP000034196">
    <property type="component" value="Unassembled WGS sequence"/>
</dbReference>
<organism evidence="2 3">
    <name type="scientific">Streptomyces mangrovisoli</name>
    <dbReference type="NCBI Taxonomy" id="1428628"/>
    <lineage>
        <taxon>Bacteria</taxon>
        <taxon>Bacillati</taxon>
        <taxon>Actinomycetota</taxon>
        <taxon>Actinomycetes</taxon>
        <taxon>Kitasatosporales</taxon>
        <taxon>Streptomycetaceae</taxon>
        <taxon>Streptomyces</taxon>
    </lineage>
</organism>
<dbReference type="RefSeq" id="WP_046591893.1">
    <property type="nucleotide sequence ID" value="NZ_LAVA02000097.1"/>
</dbReference>
<keyword evidence="1" id="KW-0812">Transmembrane</keyword>
<gene>
    <name evidence="2" type="ORF">WN71_032830</name>
</gene>